<comment type="function">
    <text evidence="5">Bifunctional serine/threonine kinase and phosphorylase involved in the regulation of the pyruvate, phosphate dikinase (PPDK) by catalyzing its phosphorylation/dephosphorylation.</text>
</comment>
<protein>
    <recommendedName>
        <fullName evidence="5">Putative pyruvate, phosphate dikinase regulatory protein</fullName>
        <shortName evidence="5">PPDK regulatory protein</shortName>
        <ecNumber evidence="5">2.7.11.32</ecNumber>
        <ecNumber evidence="5">2.7.4.27</ecNumber>
    </recommendedName>
</protein>
<keyword evidence="4 5" id="KW-0418">Kinase</keyword>
<evidence type="ECO:0000256" key="3">
    <source>
        <dbReference type="ARBA" id="ARBA00022741"/>
    </source>
</evidence>
<comment type="catalytic activity">
    <reaction evidence="5">
        <text>N(tele)-phospho-L-histidyl/L-threonyl-[pyruvate, phosphate dikinase] + ADP = N(tele)-phospho-L-histidyl/O-phospho-L-threonyl-[pyruvate, phosphate dikinase] + AMP + H(+)</text>
        <dbReference type="Rhea" id="RHEA:43692"/>
        <dbReference type="Rhea" id="RHEA-COMP:10650"/>
        <dbReference type="Rhea" id="RHEA-COMP:10651"/>
        <dbReference type="ChEBI" id="CHEBI:15378"/>
        <dbReference type="ChEBI" id="CHEBI:30013"/>
        <dbReference type="ChEBI" id="CHEBI:61977"/>
        <dbReference type="ChEBI" id="CHEBI:83586"/>
        <dbReference type="ChEBI" id="CHEBI:456215"/>
        <dbReference type="ChEBI" id="CHEBI:456216"/>
        <dbReference type="EC" id="2.7.11.32"/>
    </reaction>
</comment>
<comment type="catalytic activity">
    <reaction evidence="5">
        <text>N(tele)-phospho-L-histidyl/O-phospho-L-threonyl-[pyruvate, phosphate dikinase] + phosphate + H(+) = N(tele)-phospho-L-histidyl/L-threonyl-[pyruvate, phosphate dikinase] + diphosphate</text>
        <dbReference type="Rhea" id="RHEA:43696"/>
        <dbReference type="Rhea" id="RHEA-COMP:10650"/>
        <dbReference type="Rhea" id="RHEA-COMP:10651"/>
        <dbReference type="ChEBI" id="CHEBI:15378"/>
        <dbReference type="ChEBI" id="CHEBI:30013"/>
        <dbReference type="ChEBI" id="CHEBI:33019"/>
        <dbReference type="ChEBI" id="CHEBI:43474"/>
        <dbReference type="ChEBI" id="CHEBI:61977"/>
        <dbReference type="ChEBI" id="CHEBI:83586"/>
        <dbReference type="EC" id="2.7.4.27"/>
    </reaction>
</comment>
<dbReference type="InterPro" id="IPR005177">
    <property type="entry name" value="Kinase-pyrophosphorylase"/>
</dbReference>
<dbReference type="OrthoDB" id="9782201at2"/>
<dbReference type="GO" id="GO:0016776">
    <property type="term" value="F:phosphotransferase activity, phosphate group as acceptor"/>
    <property type="evidence" value="ECO:0007669"/>
    <property type="project" value="UniProtKB-UniRule"/>
</dbReference>
<evidence type="ECO:0000256" key="4">
    <source>
        <dbReference type="ARBA" id="ARBA00022777"/>
    </source>
</evidence>
<dbReference type="Proteomes" id="UP000270678">
    <property type="component" value="Chromosome"/>
</dbReference>
<accession>A0A3S9V1C1</accession>
<keyword evidence="7" id="KW-1185">Reference proteome</keyword>
<dbReference type="PANTHER" id="PTHR31756">
    <property type="entry name" value="PYRUVATE, PHOSPHATE DIKINASE REGULATORY PROTEIN 1, CHLOROPLASTIC"/>
    <property type="match status" value="1"/>
</dbReference>
<feature type="binding site" evidence="5">
    <location>
        <begin position="151"/>
        <end position="158"/>
    </location>
    <ligand>
        <name>ADP</name>
        <dbReference type="ChEBI" id="CHEBI:456216"/>
    </ligand>
</feature>
<dbReference type="GO" id="GO:0004674">
    <property type="term" value="F:protein serine/threonine kinase activity"/>
    <property type="evidence" value="ECO:0007669"/>
    <property type="project" value="UniProtKB-UniRule"/>
</dbReference>
<dbReference type="AlphaFoldDB" id="A0A3S9V1C1"/>
<dbReference type="NCBIfam" id="NF003742">
    <property type="entry name" value="PRK05339.1"/>
    <property type="match status" value="1"/>
</dbReference>
<comment type="similarity">
    <text evidence="5">Belongs to the pyruvate, phosphate/water dikinase regulatory protein family. PDRP subfamily.</text>
</comment>
<keyword evidence="2 5" id="KW-0808">Transferase</keyword>
<keyword evidence="3 5" id="KW-0547">Nucleotide-binding</keyword>
<dbReference type="EC" id="2.7.11.32" evidence="5"/>
<dbReference type="EMBL" id="CP034346">
    <property type="protein sequence ID" value="AZS16395.1"/>
    <property type="molecule type" value="Genomic_DNA"/>
</dbReference>
<dbReference type="EC" id="2.7.4.27" evidence="5"/>
<evidence type="ECO:0000256" key="5">
    <source>
        <dbReference type="HAMAP-Rule" id="MF_00921"/>
    </source>
</evidence>
<dbReference type="InterPro" id="IPR026565">
    <property type="entry name" value="PPDK_reg"/>
</dbReference>
<keyword evidence="1 5" id="KW-0723">Serine/threonine-protein kinase</keyword>
<dbReference type="GO" id="GO:0043531">
    <property type="term" value="F:ADP binding"/>
    <property type="evidence" value="ECO:0007669"/>
    <property type="project" value="UniProtKB-UniRule"/>
</dbReference>
<evidence type="ECO:0000256" key="1">
    <source>
        <dbReference type="ARBA" id="ARBA00022527"/>
    </source>
</evidence>
<dbReference type="Pfam" id="PF03618">
    <property type="entry name" value="Kinase-PPPase"/>
    <property type="match status" value="1"/>
</dbReference>
<evidence type="ECO:0000256" key="2">
    <source>
        <dbReference type="ARBA" id="ARBA00022679"/>
    </source>
</evidence>
<evidence type="ECO:0000313" key="7">
    <source>
        <dbReference type="Proteomes" id="UP000270678"/>
    </source>
</evidence>
<gene>
    <name evidence="6" type="ORF">EI981_19370</name>
</gene>
<sequence length="272" mass="30699">MEQASHYVTIVSDSIGDTADAVVQAVIHQFQNQRVTIRRYGNVRSEDELRKLMEETAPLNGFVAYTLVQPELREMIREEAVRLDLRIVDIMGPMMQAFIDTFDDSPQERPGLLHQLDDKYFRRMEAIEFTVACDDGRDLGAMLKADIVLLGMSRTSKTPLSIFLAHRGKKVVNYAVVPEVGPPQELLSLPSNRVIGLTMKPEYMLKIRSERLKMLGLPEGSQYASLERIREETEYAMTLYAKLGCPVIDITNKAIEETAGIIMGHIPDSPED</sequence>
<organism evidence="6 7">
    <name type="scientific">Paenibacillus lutimineralis</name>
    <dbReference type="NCBI Taxonomy" id="2707005"/>
    <lineage>
        <taxon>Bacteria</taxon>
        <taxon>Bacillati</taxon>
        <taxon>Bacillota</taxon>
        <taxon>Bacilli</taxon>
        <taxon>Bacillales</taxon>
        <taxon>Paenibacillaceae</taxon>
        <taxon>Paenibacillus</taxon>
    </lineage>
</organism>
<dbReference type="RefSeq" id="WP_127000962.1">
    <property type="nucleotide sequence ID" value="NZ_CP034346.1"/>
</dbReference>
<dbReference type="PANTHER" id="PTHR31756:SF3">
    <property type="entry name" value="PYRUVATE, PHOSPHATE DIKINASE REGULATORY PROTEIN 1, CHLOROPLASTIC"/>
    <property type="match status" value="1"/>
</dbReference>
<dbReference type="KEGG" id="plut:EI981_19370"/>
<name>A0A3S9V1C1_9BACL</name>
<evidence type="ECO:0000313" key="6">
    <source>
        <dbReference type="EMBL" id="AZS16395.1"/>
    </source>
</evidence>
<dbReference type="HAMAP" id="MF_00921">
    <property type="entry name" value="PDRP"/>
    <property type="match status" value="1"/>
</dbReference>
<proteinExistence type="inferred from homology"/>
<reference evidence="7" key="1">
    <citation type="submission" date="2018-12" db="EMBL/GenBank/DDBJ databases">
        <title>Complete genome sequence of Paenibacillus sp. MBLB1234.</title>
        <authorList>
            <person name="Nam Y.-D."/>
            <person name="Kang J."/>
            <person name="Chung W.-H."/>
            <person name="Park Y.S."/>
        </authorList>
    </citation>
    <scope>NUCLEOTIDE SEQUENCE [LARGE SCALE GENOMIC DNA]</scope>
    <source>
        <strain evidence="7">MBLB1234</strain>
    </source>
</reference>
<dbReference type="GO" id="GO:0005524">
    <property type="term" value="F:ATP binding"/>
    <property type="evidence" value="ECO:0007669"/>
    <property type="project" value="InterPro"/>
</dbReference>